<accession>A0A0V8QH02</accession>
<evidence type="ECO:0008006" key="3">
    <source>
        <dbReference type="Google" id="ProtNLM"/>
    </source>
</evidence>
<dbReference type="AlphaFoldDB" id="A0A0V8QH02"/>
<comment type="caution">
    <text evidence="1">The sequence shown here is derived from an EMBL/GenBank/DDBJ whole genome shotgun (WGS) entry which is preliminary data.</text>
</comment>
<keyword evidence="2" id="KW-1185">Reference proteome</keyword>
<protein>
    <recommendedName>
        <fullName evidence="3">Antiterminator</fullName>
    </recommendedName>
</protein>
<dbReference type="InterPro" id="IPR006699">
    <property type="entry name" value="GlpP"/>
</dbReference>
<dbReference type="EMBL" id="LNAM01000079">
    <property type="protein sequence ID" value="KSV59857.1"/>
    <property type="molecule type" value="Genomic_DNA"/>
</dbReference>
<dbReference type="OrthoDB" id="9799580at2"/>
<dbReference type="PANTHER" id="PTHR35787:SF1">
    <property type="entry name" value="GLYCEROL UPTAKE OPERON ANTITERMINATOR REGULATORY PROTEIN"/>
    <property type="match status" value="1"/>
</dbReference>
<dbReference type="SUPFAM" id="SSF110391">
    <property type="entry name" value="GlpP-like"/>
    <property type="match status" value="1"/>
</dbReference>
<dbReference type="Gene3D" id="3.20.20.70">
    <property type="entry name" value="Aldolase class I"/>
    <property type="match status" value="1"/>
</dbReference>
<sequence length="189" mass="21077">MINQRIVPAVTNMKDFEKFLESSLEYCVLMNLHISLMEQMLPMAKKKGKKVLVHLELIHGLSGDEYGCEYACQRLRVDGVISTKGKVVETAKRNKKLAILRLFLIDTKSLEKGLNLCSTVQPDYMEVLPGLASSIIPGLKERVNVPMMSGGLIRSREQIEECLKNGACAVTISDMKLALTAFDFLEEIG</sequence>
<evidence type="ECO:0000313" key="2">
    <source>
        <dbReference type="Proteomes" id="UP000054874"/>
    </source>
</evidence>
<dbReference type="GO" id="GO:0045893">
    <property type="term" value="P:positive regulation of DNA-templated transcription"/>
    <property type="evidence" value="ECO:0007669"/>
    <property type="project" value="TreeGrafter"/>
</dbReference>
<dbReference type="Proteomes" id="UP000054874">
    <property type="component" value="Unassembled WGS sequence"/>
</dbReference>
<name>A0A0V8QH02_9FIRM</name>
<gene>
    <name evidence="1" type="ORF">ASU35_07595</name>
</gene>
<proteinExistence type="predicted"/>
<dbReference type="PANTHER" id="PTHR35787">
    <property type="entry name" value="GLYCEROL UPTAKE OPERON ANTITERMINATOR REGULATORY PROTEIN"/>
    <property type="match status" value="1"/>
</dbReference>
<dbReference type="GO" id="GO:0006071">
    <property type="term" value="P:glycerol metabolic process"/>
    <property type="evidence" value="ECO:0007669"/>
    <property type="project" value="InterPro"/>
</dbReference>
<dbReference type="GO" id="GO:0001072">
    <property type="term" value="F:transcription antitermination factor activity, RNA binding"/>
    <property type="evidence" value="ECO:0007669"/>
    <property type="project" value="TreeGrafter"/>
</dbReference>
<dbReference type="RefSeq" id="WP_058351904.1">
    <property type="nucleotide sequence ID" value="NZ_CABMMD010000079.1"/>
</dbReference>
<dbReference type="PIRSF" id="PIRSF016897">
    <property type="entry name" value="GlpP"/>
    <property type="match status" value="1"/>
</dbReference>
<dbReference type="Pfam" id="PF04309">
    <property type="entry name" value="G3P_antiterm"/>
    <property type="match status" value="1"/>
</dbReference>
<organism evidence="1 2">
    <name type="scientific">Acetivibrio ethanolgignens</name>
    <dbReference type="NCBI Taxonomy" id="290052"/>
    <lineage>
        <taxon>Bacteria</taxon>
        <taxon>Bacillati</taxon>
        <taxon>Bacillota</taxon>
        <taxon>Clostridia</taxon>
        <taxon>Eubacteriales</taxon>
        <taxon>Oscillospiraceae</taxon>
        <taxon>Acetivibrio</taxon>
    </lineage>
</organism>
<dbReference type="STRING" id="290052.ASU35_07595"/>
<evidence type="ECO:0000313" key="1">
    <source>
        <dbReference type="EMBL" id="KSV59857.1"/>
    </source>
</evidence>
<dbReference type="InterPro" id="IPR013785">
    <property type="entry name" value="Aldolase_TIM"/>
</dbReference>
<reference evidence="1 2" key="1">
    <citation type="submission" date="2015-11" db="EMBL/GenBank/DDBJ databases">
        <title>Butyribacter intestini gen. nov., sp. nov., a butyric acid-producing bacterium of the family Lachnospiraceae isolated from the human faeces.</title>
        <authorList>
            <person name="Zou Y."/>
            <person name="Xue W."/>
            <person name="Luo G."/>
            <person name="Lv M."/>
        </authorList>
    </citation>
    <scope>NUCLEOTIDE SEQUENCE [LARGE SCALE GENOMIC DNA]</scope>
    <source>
        <strain evidence="1 2">ACET-33324</strain>
    </source>
</reference>